<proteinExistence type="predicted"/>
<evidence type="ECO:0000259" key="2">
    <source>
        <dbReference type="Pfam" id="PF09822"/>
    </source>
</evidence>
<dbReference type="RefSeq" id="WP_096458282.1">
    <property type="nucleotide sequence ID" value="NZ_AP014936.1"/>
</dbReference>
<feature type="domain" description="ABC-type uncharacterised transport system" evidence="2">
    <location>
        <begin position="156"/>
        <end position="382"/>
    </location>
</feature>
<organism evidence="3 4">
    <name type="scientific">Sulfurifustis variabilis</name>
    <dbReference type="NCBI Taxonomy" id="1675686"/>
    <lineage>
        <taxon>Bacteria</taxon>
        <taxon>Pseudomonadati</taxon>
        <taxon>Pseudomonadota</taxon>
        <taxon>Gammaproteobacteria</taxon>
        <taxon>Acidiferrobacterales</taxon>
        <taxon>Acidiferrobacteraceae</taxon>
        <taxon>Sulfurifustis</taxon>
    </lineage>
</organism>
<name>A0A1B4V701_9GAMM</name>
<dbReference type="InterPro" id="IPR019196">
    <property type="entry name" value="ABC_transp_unknown"/>
</dbReference>
<keyword evidence="4" id="KW-1185">Reference proteome</keyword>
<reference evidence="3 4" key="1">
    <citation type="submission" date="2015-08" db="EMBL/GenBank/DDBJ databases">
        <title>Complete genome sequence of Sulfurifustis variabilis.</title>
        <authorList>
            <person name="Miura A."/>
            <person name="Kojima H."/>
            <person name="Fukui M."/>
        </authorList>
    </citation>
    <scope>NUCLEOTIDE SEQUENCE [LARGE SCALE GENOMIC DNA]</scope>
    <source>
        <strain evidence="4">skN76</strain>
    </source>
</reference>
<dbReference type="EMBL" id="AP014936">
    <property type="protein sequence ID" value="BAU47074.1"/>
    <property type="molecule type" value="Genomic_DNA"/>
</dbReference>
<keyword evidence="1" id="KW-0472">Membrane</keyword>
<feature type="transmembrane region" description="Helical" evidence="1">
    <location>
        <begin position="12"/>
        <end position="32"/>
    </location>
</feature>
<dbReference type="Proteomes" id="UP000218899">
    <property type="component" value="Chromosome"/>
</dbReference>
<protein>
    <submittedName>
        <fullName evidence="3">ABC transporter</fullName>
    </submittedName>
</protein>
<accession>A0A1B4V701</accession>
<keyword evidence="1" id="KW-0812">Transmembrane</keyword>
<feature type="transmembrane region" description="Helical" evidence="1">
    <location>
        <begin position="420"/>
        <end position="443"/>
    </location>
</feature>
<evidence type="ECO:0000313" key="4">
    <source>
        <dbReference type="Proteomes" id="UP000218899"/>
    </source>
</evidence>
<dbReference type="SUPFAM" id="SSF52317">
    <property type="entry name" value="Class I glutamine amidotransferase-like"/>
    <property type="match status" value="1"/>
</dbReference>
<dbReference type="AlphaFoldDB" id="A0A1B4V701"/>
<dbReference type="OrthoDB" id="8530910at2"/>
<dbReference type="KEGG" id="sva:SVA_0493"/>
<dbReference type="InterPro" id="IPR029062">
    <property type="entry name" value="Class_I_gatase-like"/>
</dbReference>
<evidence type="ECO:0000313" key="3">
    <source>
        <dbReference type="EMBL" id="BAU47074.1"/>
    </source>
</evidence>
<gene>
    <name evidence="3" type="ORF">SVA_0493</name>
</gene>
<evidence type="ECO:0000256" key="1">
    <source>
        <dbReference type="SAM" id="Phobius"/>
    </source>
</evidence>
<sequence>MRRIGRARWQFWLVNASFVVLFLVAVGLLQWISQEYHWRFDLTQNGMHSLSEASRAALDGLPGEIRATAYVDRTGEARRFVREAIRQYQAHKSDFTLEFVDSDVEPDRVREAGVLPGGELFLGYKDATERIPLGSLNEETLTNALTRLGRSGERWIVFLAGHGERSPDREANFDVSSWAAELKKRGLKTRTLTLGENPQIPENTTVLVVADPQTQLLPGEVKQIEEYVKRGGNLLWLADPGPLHGLERVAEALGVELQPGVLVDPLSAAVTGDAGAIVVSRYTGHPVVKNFPLSTFFVQSSGIAVRPPGEWQSHVLFDTRETAWSETGALKGEVRFDKGRDIPGPLNLAVALTREVEGREQRVVIVGDGDFLSNSIIANGGNLELGMSVANWLSRDDAYVNIPVRTARDRTLSLSRTARIVMGGGFLFVLPIALLGGGLAMWWRRRRR</sequence>
<dbReference type="Pfam" id="PF09822">
    <property type="entry name" value="ABC_transp_aux"/>
    <property type="match status" value="1"/>
</dbReference>
<keyword evidence="1" id="KW-1133">Transmembrane helix</keyword>